<dbReference type="AlphaFoldDB" id="A0A7E5WE41"/>
<proteinExistence type="predicted"/>
<dbReference type="RefSeq" id="XP_026738717.1">
    <property type="nucleotide sequence ID" value="XM_026882916.1"/>
</dbReference>
<evidence type="ECO:0000313" key="3">
    <source>
        <dbReference type="RefSeq" id="XP_026738717.1"/>
    </source>
</evidence>
<evidence type="ECO:0000313" key="2">
    <source>
        <dbReference type="Proteomes" id="UP000322000"/>
    </source>
</evidence>
<dbReference type="KEGG" id="tnl:113501712"/>
<feature type="signal peptide" evidence="1">
    <location>
        <begin position="1"/>
        <end position="19"/>
    </location>
</feature>
<keyword evidence="1" id="KW-0732">Signal</keyword>
<dbReference type="Proteomes" id="UP000322000">
    <property type="component" value="Chromosome 16"/>
</dbReference>
<dbReference type="InParanoid" id="A0A7E5WE41"/>
<dbReference type="OrthoDB" id="7171716at2759"/>
<keyword evidence="2" id="KW-1185">Reference proteome</keyword>
<protein>
    <submittedName>
        <fullName evidence="3">Uncharacterized protein LOC113501712</fullName>
    </submittedName>
</protein>
<sequence>MASTLFLIVLSTLFCAVLSLPVDKLSKTYDSNSDTEIVLSSPTDNNPGLSLNSAVYFDAVAAPSLEDSVKDIKRTKRQVVNAGNNRCPSDKIQFRMLCMSKERYEEIKKAEMEA</sequence>
<gene>
    <name evidence="3" type="primary">LOC113501712</name>
</gene>
<dbReference type="GeneID" id="113501712"/>
<feature type="chain" id="PRO_5028880642" evidence="1">
    <location>
        <begin position="20"/>
        <end position="114"/>
    </location>
</feature>
<organism evidence="2 3">
    <name type="scientific">Trichoplusia ni</name>
    <name type="common">Cabbage looper</name>
    <dbReference type="NCBI Taxonomy" id="7111"/>
    <lineage>
        <taxon>Eukaryota</taxon>
        <taxon>Metazoa</taxon>
        <taxon>Ecdysozoa</taxon>
        <taxon>Arthropoda</taxon>
        <taxon>Hexapoda</taxon>
        <taxon>Insecta</taxon>
        <taxon>Pterygota</taxon>
        <taxon>Neoptera</taxon>
        <taxon>Endopterygota</taxon>
        <taxon>Lepidoptera</taxon>
        <taxon>Glossata</taxon>
        <taxon>Ditrysia</taxon>
        <taxon>Noctuoidea</taxon>
        <taxon>Noctuidae</taxon>
        <taxon>Plusiinae</taxon>
        <taxon>Trichoplusia</taxon>
    </lineage>
</organism>
<name>A0A7E5WE41_TRINI</name>
<evidence type="ECO:0000256" key="1">
    <source>
        <dbReference type="SAM" id="SignalP"/>
    </source>
</evidence>
<accession>A0A7E5WE41</accession>
<reference evidence="3" key="1">
    <citation type="submission" date="2025-08" db="UniProtKB">
        <authorList>
            <consortium name="RefSeq"/>
        </authorList>
    </citation>
    <scope>IDENTIFICATION</scope>
</reference>